<dbReference type="EMBL" id="JH767139">
    <property type="protein sequence ID" value="EQC39222.1"/>
    <property type="molecule type" value="Genomic_DNA"/>
</dbReference>
<feature type="region of interest" description="Disordered" evidence="7">
    <location>
        <begin position="1"/>
        <end position="84"/>
    </location>
</feature>
<feature type="transmembrane region" description="Helical" evidence="8">
    <location>
        <begin position="245"/>
        <end position="270"/>
    </location>
</feature>
<sequence length="1511" mass="171372">MTDLIGPERMAKTRSSSSDDDGSEPMTPPSDAKGESSSTAEYQLDLELGTPTTPPPPSTRAASAESDSRTELSASTPMETDGNEARDAISFHIESTRIVKKQLLPSCLFRAAVHVGRRASWHIHFGQKELLRLHACMTIYLLWKKRTFVHLPLTLLMEKRAASRALDKDVIEGYIQRLLAIPEALQCEMFLSFLEMSPLRLQGNLRWKSMKEGYVHMKINGAEQIPFQKFCSRRLEKVYRHSYRILLRIAFVSCVLFIIWPVLLFLIVAFQNDDLLATMQNGINDFFGHAGLPLWFVIALVLGLLAFGVGFIYKYFERRLGTVRRWAVLKPTCIAFYKSRADLEASEVFIFDTRFKAVEGNYRQGTSWMANGLTVRNKGGYVEVDCGHYYTRILSVLALALAFLSVIAISQSGFDFKPIAYTETPADPMTFNSTICGFAFKTNTSYFERNLGMSGNIYRFRVEESTHSTPQLVSNKAFTIDEGLQGAKLGPQWLGNYESKHKYVGIFKKYDPNVDVLRAVTSMSLPPFPGTRFVGLHSTSSIDGDNVLISFSNTTCVMPIEFSNVTAATIGYVVASLLLGSVIASTVGIFCNYIISYLGIWHAHVRRDIWLSLLRDLPMRPKNHRYLSFAPQRSEGFVKWHVDGEDTYEAMMHAILNATTQILIAGWWVCPDLLLQRPKPGREGPGPSLKDLLLQKAEAGVMIHVLIYREVRVAMDLGSYYAMKSLMRHRNVRVLRDPDFQVQFLGFWSHHEKIVCVDTTTAFVGGLDLAFGRFDTSAHVLSDPGPPECQRWPGKDYSNPIIKDFVHVDRPFEDLVDRESVPRMPWHDVHCSLQGEAVLDVALHFIERWNFVCAKKDSALRTDWCVCFRTRRFKFLPKSIVPLDAPASPPKGADAYQPCALQVLRSVSQWSAGVPTEASIHTAYCETIRAAQHYVYLENQFFISGLQGNTMVLNRIVQALVDRIALAVAHNQVFRVYVVMPLLPALEGNIQSKQSLTHLHAIMHWQYETIRTSLMDALIHITPVPHEYVMFFGLRTTGVMPNGRLVTEQIYIHSKVLIADDRVVVMGSANINDRSMNGDRDSEIAIVMEDTTFSLGRMNDEPYRQGTLATTLRQQLFREHLGLSPTDNSMLDPACAFTWQFIQRRAQANTRVFENVFHCAPSDELRSFSAFEGAWTQLDAVFENQRLNPLRGRHAWDAQNLKPDDYAPWTDINGVPVPLEKIQLSEFTLVSDHSFPMLSDDDDKWYYARNFKIFQDMRLVPAHAVRRRDKLQHFMADRILAQVRRRKYVRTSALLLHDDDCAVLHSSRSLAEDDETTFYGKWRQWTKAPSWTHRGRKSTMDQADDAVLQTTDTDVAMATIPARHSESDVPWSDHPKKILRRSETDFARKASSLFLPFLHKGESSSSHHHGYHDDDAMEMRPARSWLPFLHPSESVDDGSQLLLQSPSISVQSEPAEAQLGNVQTNASVPVTEEMHAKFQLSAIQGHLVVFPLEFLVDEKLRPPILPPYLHI</sequence>
<evidence type="ECO:0000256" key="1">
    <source>
        <dbReference type="ARBA" id="ARBA00000798"/>
    </source>
</evidence>
<dbReference type="GO" id="GO:0004630">
    <property type="term" value="F:phospholipase D activity"/>
    <property type="evidence" value="ECO:0007669"/>
    <property type="project" value="UniProtKB-EC"/>
</dbReference>
<comment type="catalytic activity">
    <reaction evidence="1">
        <text>a 1,2-diacyl-sn-glycero-3-phosphocholine + H2O = a 1,2-diacyl-sn-glycero-3-phosphate + choline + H(+)</text>
        <dbReference type="Rhea" id="RHEA:14445"/>
        <dbReference type="ChEBI" id="CHEBI:15354"/>
        <dbReference type="ChEBI" id="CHEBI:15377"/>
        <dbReference type="ChEBI" id="CHEBI:15378"/>
        <dbReference type="ChEBI" id="CHEBI:57643"/>
        <dbReference type="ChEBI" id="CHEBI:58608"/>
        <dbReference type="EC" id="3.1.4.4"/>
    </reaction>
</comment>
<feature type="domain" description="PLD phosphodiesterase" evidence="9">
    <location>
        <begin position="1048"/>
        <end position="1075"/>
    </location>
</feature>
<keyword evidence="11" id="KW-1185">Reference proteome</keyword>
<keyword evidence="8" id="KW-0812">Transmembrane</keyword>
<evidence type="ECO:0000256" key="4">
    <source>
        <dbReference type="ARBA" id="ARBA00022801"/>
    </source>
</evidence>
<name>T0S958_SAPDV</name>
<dbReference type="OrthoDB" id="14911at2759"/>
<keyword evidence="5" id="KW-0442">Lipid degradation</keyword>
<dbReference type="PANTHER" id="PTHR18896:SF76">
    <property type="entry name" value="PHOSPHOLIPASE"/>
    <property type="match status" value="1"/>
</dbReference>
<dbReference type="PROSITE" id="PS50035">
    <property type="entry name" value="PLD"/>
    <property type="match status" value="2"/>
</dbReference>
<dbReference type="InParanoid" id="T0S958"/>
<dbReference type="CDD" id="cd09141">
    <property type="entry name" value="PLDc_vPLD1_2_yPLD_like_2"/>
    <property type="match status" value="1"/>
</dbReference>
<dbReference type="InterPro" id="IPR015679">
    <property type="entry name" value="PLipase_D_fam"/>
</dbReference>
<reference evidence="10 11" key="1">
    <citation type="submission" date="2012-04" db="EMBL/GenBank/DDBJ databases">
        <title>The Genome Sequence of Saprolegnia declina VS20.</title>
        <authorList>
            <consortium name="The Broad Institute Genome Sequencing Platform"/>
            <person name="Russ C."/>
            <person name="Nusbaum C."/>
            <person name="Tyler B."/>
            <person name="van West P."/>
            <person name="Dieguez-Uribeondo J."/>
            <person name="de Bruijn I."/>
            <person name="Tripathy S."/>
            <person name="Jiang R."/>
            <person name="Young S.K."/>
            <person name="Zeng Q."/>
            <person name="Gargeya S."/>
            <person name="Fitzgerald M."/>
            <person name="Haas B."/>
            <person name="Abouelleil A."/>
            <person name="Alvarado L."/>
            <person name="Arachchi H.M."/>
            <person name="Berlin A."/>
            <person name="Chapman S.B."/>
            <person name="Goldberg J."/>
            <person name="Griggs A."/>
            <person name="Gujja S."/>
            <person name="Hansen M."/>
            <person name="Howarth C."/>
            <person name="Imamovic A."/>
            <person name="Larimer J."/>
            <person name="McCowen C."/>
            <person name="Montmayeur A."/>
            <person name="Murphy C."/>
            <person name="Neiman D."/>
            <person name="Pearson M."/>
            <person name="Priest M."/>
            <person name="Roberts A."/>
            <person name="Saif S."/>
            <person name="Shea T."/>
            <person name="Sisk P."/>
            <person name="Sykes S."/>
            <person name="Wortman J."/>
            <person name="Nusbaum C."/>
            <person name="Birren B."/>
        </authorList>
    </citation>
    <scope>NUCLEOTIDE SEQUENCE [LARGE SCALE GENOMIC DNA]</scope>
    <source>
        <strain evidence="10 11">VS20</strain>
    </source>
</reference>
<dbReference type="InterPro" id="IPR001736">
    <property type="entry name" value="PLipase_D/transphosphatidylase"/>
</dbReference>
<dbReference type="Gene3D" id="3.30.870.10">
    <property type="entry name" value="Endonuclease Chain A"/>
    <property type="match status" value="2"/>
</dbReference>
<keyword evidence="8" id="KW-0472">Membrane</keyword>
<dbReference type="STRING" id="1156394.T0S958"/>
<evidence type="ECO:0000256" key="5">
    <source>
        <dbReference type="ARBA" id="ARBA00022963"/>
    </source>
</evidence>
<dbReference type="Proteomes" id="UP000030762">
    <property type="component" value="Unassembled WGS sequence"/>
</dbReference>
<evidence type="ECO:0000256" key="3">
    <source>
        <dbReference type="ARBA" id="ARBA00022737"/>
    </source>
</evidence>
<evidence type="ECO:0000256" key="8">
    <source>
        <dbReference type="SAM" id="Phobius"/>
    </source>
</evidence>
<keyword evidence="4" id="KW-0378">Hydrolase</keyword>
<feature type="transmembrane region" description="Helical" evidence="8">
    <location>
        <begin position="290"/>
        <end position="316"/>
    </location>
</feature>
<dbReference type="EC" id="3.1.4.4" evidence="2"/>
<evidence type="ECO:0000256" key="6">
    <source>
        <dbReference type="ARBA" id="ARBA00023098"/>
    </source>
</evidence>
<dbReference type="SMART" id="SM00155">
    <property type="entry name" value="PLDc"/>
    <property type="match status" value="2"/>
</dbReference>
<evidence type="ECO:0000313" key="11">
    <source>
        <dbReference type="Proteomes" id="UP000030762"/>
    </source>
</evidence>
<dbReference type="VEuPathDB" id="FungiDB:SDRG_03427"/>
<evidence type="ECO:0000256" key="2">
    <source>
        <dbReference type="ARBA" id="ARBA00012027"/>
    </source>
</evidence>
<dbReference type="GeneID" id="19944154"/>
<dbReference type="GO" id="GO:0009395">
    <property type="term" value="P:phospholipid catabolic process"/>
    <property type="evidence" value="ECO:0007669"/>
    <property type="project" value="TreeGrafter"/>
</dbReference>
<dbReference type="Pfam" id="PF13091">
    <property type="entry name" value="PLDc_2"/>
    <property type="match status" value="1"/>
</dbReference>
<feature type="domain" description="PLD phosphodiesterase" evidence="9">
    <location>
        <begin position="746"/>
        <end position="773"/>
    </location>
</feature>
<gene>
    <name evidence="10" type="ORF">SDRG_03427</name>
</gene>
<keyword evidence="3" id="KW-0677">Repeat</keyword>
<dbReference type="InterPro" id="IPR025202">
    <property type="entry name" value="PLD-like_dom"/>
</dbReference>
<dbReference type="SUPFAM" id="SSF56024">
    <property type="entry name" value="Phospholipase D/nuclease"/>
    <property type="match status" value="2"/>
</dbReference>
<keyword evidence="8" id="KW-1133">Transmembrane helix</keyword>
<dbReference type="RefSeq" id="XP_008607283.1">
    <property type="nucleotide sequence ID" value="XM_008609061.1"/>
</dbReference>
<organism evidence="10 11">
    <name type="scientific">Saprolegnia diclina (strain VS20)</name>
    <dbReference type="NCBI Taxonomy" id="1156394"/>
    <lineage>
        <taxon>Eukaryota</taxon>
        <taxon>Sar</taxon>
        <taxon>Stramenopiles</taxon>
        <taxon>Oomycota</taxon>
        <taxon>Saprolegniomycetes</taxon>
        <taxon>Saprolegniales</taxon>
        <taxon>Saprolegniaceae</taxon>
        <taxon>Saprolegnia</taxon>
    </lineage>
</organism>
<keyword evidence="6" id="KW-0443">Lipid metabolism</keyword>
<dbReference type="OMA" id="YTKRSLM"/>
<dbReference type="GO" id="GO:0005886">
    <property type="term" value="C:plasma membrane"/>
    <property type="evidence" value="ECO:0007669"/>
    <property type="project" value="TreeGrafter"/>
</dbReference>
<accession>T0S958</accession>
<proteinExistence type="predicted"/>
<dbReference type="PANTHER" id="PTHR18896">
    <property type="entry name" value="PHOSPHOLIPASE D"/>
    <property type="match status" value="1"/>
</dbReference>
<evidence type="ECO:0000259" key="9">
    <source>
        <dbReference type="PROSITE" id="PS50035"/>
    </source>
</evidence>
<protein>
    <recommendedName>
        <fullName evidence="2">phospholipase D</fullName>
        <ecNumber evidence="2">3.1.4.4</ecNumber>
    </recommendedName>
</protein>
<evidence type="ECO:0000256" key="7">
    <source>
        <dbReference type="SAM" id="MobiDB-lite"/>
    </source>
</evidence>
<feature type="transmembrane region" description="Helical" evidence="8">
    <location>
        <begin position="389"/>
        <end position="409"/>
    </location>
</feature>
<evidence type="ECO:0000313" key="10">
    <source>
        <dbReference type="EMBL" id="EQC39222.1"/>
    </source>
</evidence>
<dbReference type="Pfam" id="PF00614">
    <property type="entry name" value="PLDc"/>
    <property type="match status" value="1"/>
</dbReference>
<dbReference type="eggNOG" id="KOG1329">
    <property type="taxonomic scope" value="Eukaryota"/>
</dbReference>